<dbReference type="Gene3D" id="1.20.1330.10">
    <property type="entry name" value="f41 fragment of flagellin, N-terminal domain"/>
    <property type="match status" value="1"/>
</dbReference>
<organism evidence="1">
    <name type="scientific">uncultured delta proteobacterium</name>
    <dbReference type="NCBI Taxonomy" id="34034"/>
    <lineage>
        <taxon>Bacteria</taxon>
        <taxon>Deltaproteobacteria</taxon>
        <taxon>environmental samples</taxon>
    </lineage>
</organism>
<evidence type="ECO:0000313" key="1">
    <source>
        <dbReference type="EMBL" id="SBW05123.1"/>
    </source>
</evidence>
<proteinExistence type="predicted"/>
<protein>
    <submittedName>
        <fullName evidence="1">Putative Flagellin domain protein</fullName>
    </submittedName>
</protein>
<gene>
    <name evidence="1" type="ORF">KL86DPRO_20433</name>
</gene>
<dbReference type="SUPFAM" id="SSF64518">
    <property type="entry name" value="Phase 1 flagellin"/>
    <property type="match status" value="1"/>
</dbReference>
<sequence>MSDYLRHQTLALLGQEFLTQALLSGDSLNSVVANALLQPKAATTGKEKAAAALTGRIRSDSAVLRQGAKNAGEAASMAEMIKNATMSVAETLSGMQTIVQAVRNGQMTAEAATPEYQSLVSKLTATIEGAQYNGISLLDKSAWGADERLTVTSDKTATVSIQVGDTASTFTLRDISNMKNFKTANLAADNATLDRYLSNIALNLDTANTMASGYESLAGSYTAEAKYLERQADTLSLAAQKTMAGASPEAGTTEQSLKSLLIDLLLRDQGRVVDTAS</sequence>
<keyword evidence="1" id="KW-0282">Flagellum</keyword>
<dbReference type="AlphaFoldDB" id="A0A212K0D7"/>
<dbReference type="EMBL" id="FLUQ01000002">
    <property type="protein sequence ID" value="SBW05123.1"/>
    <property type="molecule type" value="Genomic_DNA"/>
</dbReference>
<reference evidence="1" key="1">
    <citation type="submission" date="2016-04" db="EMBL/GenBank/DDBJ databases">
        <authorList>
            <person name="Evans L.H."/>
            <person name="Alamgir A."/>
            <person name="Owens N."/>
            <person name="Weber N.D."/>
            <person name="Virtaneva K."/>
            <person name="Barbian K."/>
            <person name="Babar A."/>
            <person name="Rosenke K."/>
        </authorList>
    </citation>
    <scope>NUCLEOTIDE SEQUENCE</scope>
    <source>
        <strain evidence="1">86</strain>
    </source>
</reference>
<accession>A0A212K0D7</accession>
<keyword evidence="1" id="KW-0966">Cell projection</keyword>
<keyword evidence="1" id="KW-0969">Cilium</keyword>
<name>A0A212K0D7_9DELT</name>